<protein>
    <submittedName>
        <fullName evidence="2">Uncharacterized protein</fullName>
    </submittedName>
</protein>
<evidence type="ECO:0000313" key="3">
    <source>
        <dbReference type="Proteomes" id="UP000315403"/>
    </source>
</evidence>
<reference evidence="2 3" key="1">
    <citation type="submission" date="2019-03" db="EMBL/GenBank/DDBJ databases">
        <title>New insights into Acidothiobacillus thiooxidans sulfur metabolism through coupled gene expression, solution geochemistry, microscopy and spectroscopy analyses.</title>
        <authorList>
            <person name="Camacho D."/>
            <person name="Frazao R."/>
            <person name="Fouillen A."/>
            <person name="Nanci A."/>
            <person name="Lang B.F."/>
            <person name="Apte S.C."/>
            <person name="Baron C."/>
            <person name="Warren L.A."/>
        </authorList>
    </citation>
    <scope>NUCLEOTIDE SEQUENCE [LARGE SCALE GENOMIC DNA]</scope>
    <source>
        <strain evidence="2 3">ATCC 19377</strain>
    </source>
</reference>
<dbReference type="RefSeq" id="WP_142090025.1">
    <property type="nucleotide sequence ID" value="NZ_SZUV01000005.1"/>
</dbReference>
<keyword evidence="1" id="KW-0175">Coiled coil</keyword>
<feature type="coiled-coil region" evidence="1">
    <location>
        <begin position="72"/>
        <end position="103"/>
    </location>
</feature>
<organism evidence="2 3">
    <name type="scientific">Acidithiobacillus thiooxidans ATCC 19377</name>
    <dbReference type="NCBI Taxonomy" id="637390"/>
    <lineage>
        <taxon>Bacteria</taxon>
        <taxon>Pseudomonadati</taxon>
        <taxon>Pseudomonadota</taxon>
        <taxon>Acidithiobacillia</taxon>
        <taxon>Acidithiobacillales</taxon>
        <taxon>Acidithiobacillaceae</taxon>
        <taxon>Acidithiobacillus</taxon>
    </lineage>
</organism>
<dbReference type="Proteomes" id="UP000315403">
    <property type="component" value="Unassembled WGS sequence"/>
</dbReference>
<sequence length="110" mass="12052">MSEEEREKKQATAPVFVSPIRFYYSNAIRTYTSGPEVFIEFARMLPPGADEQPTAKGECGVVVSVPVATRLIAQIQDSIQAALKRLNESNQNLAAQLIKAQANDNEKPAS</sequence>
<comment type="caution">
    <text evidence="2">The sequence shown here is derived from an EMBL/GenBank/DDBJ whole genome shotgun (WGS) entry which is preliminary data.</text>
</comment>
<evidence type="ECO:0000256" key="1">
    <source>
        <dbReference type="SAM" id="Coils"/>
    </source>
</evidence>
<proteinExistence type="predicted"/>
<accession>A0A543PZI2</accession>
<dbReference type="AlphaFoldDB" id="A0A543PZI2"/>
<name>A0A543PZI2_ACITH</name>
<dbReference type="EMBL" id="SZUV01000005">
    <property type="protein sequence ID" value="TQN49440.1"/>
    <property type="molecule type" value="Genomic_DNA"/>
</dbReference>
<gene>
    <name evidence="2" type="ORF">DLNHIDIE_03294</name>
</gene>
<evidence type="ECO:0000313" key="2">
    <source>
        <dbReference type="EMBL" id="TQN49440.1"/>
    </source>
</evidence>